<dbReference type="Proteomes" id="UP001162131">
    <property type="component" value="Unassembled WGS sequence"/>
</dbReference>
<keyword evidence="5" id="KW-1185">Reference proteome</keyword>
<organism evidence="4 5">
    <name type="scientific">Blepharisma stoltei</name>
    <dbReference type="NCBI Taxonomy" id="1481888"/>
    <lineage>
        <taxon>Eukaryota</taxon>
        <taxon>Sar</taxon>
        <taxon>Alveolata</taxon>
        <taxon>Ciliophora</taxon>
        <taxon>Postciliodesmatophora</taxon>
        <taxon>Heterotrichea</taxon>
        <taxon>Heterotrichida</taxon>
        <taxon>Blepharismidae</taxon>
        <taxon>Blepharisma</taxon>
    </lineage>
</organism>
<accession>A0AAU9IY59</accession>
<dbReference type="SMART" id="SM00176">
    <property type="entry name" value="RAN"/>
    <property type="match status" value="1"/>
</dbReference>
<evidence type="ECO:0000313" key="5">
    <source>
        <dbReference type="Proteomes" id="UP001162131"/>
    </source>
</evidence>
<dbReference type="PROSITE" id="PS51419">
    <property type="entry name" value="RAB"/>
    <property type="match status" value="1"/>
</dbReference>
<proteinExistence type="inferred from homology"/>
<dbReference type="InterPro" id="IPR050209">
    <property type="entry name" value="Rab_GTPases_membrane_traffic"/>
</dbReference>
<gene>
    <name evidence="4" type="ORF">BSTOLATCC_MIC20909</name>
</gene>
<protein>
    <submittedName>
        <fullName evidence="4">Uncharacterized protein</fullName>
    </submittedName>
</protein>
<sequence>MDQELFFQVIIVGDTGVGKTCLQLRFSENSFKEQHSVTIGVEFGAKNIQVGSQTIKLQIWDTAGQETYRSITRSFYRRADGVVLVYDATARHTFENCENWLEEIRQNSAVDVVIYLVANQVDLIEKGAEPRQVTYEEGKLFAEKHHLSGFIETSAKSGVNVNEAFYEFSKVLFERWKERREFKPVPQPKIELRPTIINKKKKCCYMKDNNHSNKRWFLSEIMILKYYGNSLRIFVTLKYCIRITFSSFCIRNSAILTSFSVKSYWFLMFSR</sequence>
<dbReference type="EMBL" id="CAJZBQ010000020">
    <property type="protein sequence ID" value="CAG9318435.1"/>
    <property type="molecule type" value="Genomic_DNA"/>
</dbReference>
<name>A0AAU9IY59_9CILI</name>
<evidence type="ECO:0000256" key="1">
    <source>
        <dbReference type="ARBA" id="ARBA00006270"/>
    </source>
</evidence>
<keyword evidence="2" id="KW-0547">Nucleotide-binding</keyword>
<comment type="caution">
    <text evidence="4">The sequence shown here is derived from an EMBL/GenBank/DDBJ whole genome shotgun (WGS) entry which is preliminary data.</text>
</comment>
<evidence type="ECO:0000256" key="2">
    <source>
        <dbReference type="ARBA" id="ARBA00022741"/>
    </source>
</evidence>
<dbReference type="InterPro" id="IPR005225">
    <property type="entry name" value="Small_GTP-bd"/>
</dbReference>
<dbReference type="GO" id="GO:0003924">
    <property type="term" value="F:GTPase activity"/>
    <property type="evidence" value="ECO:0007669"/>
    <property type="project" value="InterPro"/>
</dbReference>
<evidence type="ECO:0000313" key="4">
    <source>
        <dbReference type="EMBL" id="CAG9318435.1"/>
    </source>
</evidence>
<dbReference type="CDD" id="cd00154">
    <property type="entry name" value="Rab"/>
    <property type="match status" value="1"/>
</dbReference>
<dbReference type="InterPro" id="IPR027417">
    <property type="entry name" value="P-loop_NTPase"/>
</dbReference>
<dbReference type="GO" id="GO:0005525">
    <property type="term" value="F:GTP binding"/>
    <property type="evidence" value="ECO:0007669"/>
    <property type="project" value="UniProtKB-KW"/>
</dbReference>
<dbReference type="PROSITE" id="PS51420">
    <property type="entry name" value="RHO"/>
    <property type="match status" value="1"/>
</dbReference>
<keyword evidence="3" id="KW-0342">GTP-binding</keyword>
<dbReference type="PROSITE" id="PS51417">
    <property type="entry name" value="ARF"/>
    <property type="match status" value="1"/>
</dbReference>
<dbReference type="SMART" id="SM00175">
    <property type="entry name" value="RAB"/>
    <property type="match status" value="1"/>
</dbReference>
<dbReference type="PANTHER" id="PTHR47979">
    <property type="entry name" value="DRAB11-RELATED"/>
    <property type="match status" value="1"/>
</dbReference>
<dbReference type="PRINTS" id="PR00449">
    <property type="entry name" value="RASTRNSFRMNG"/>
</dbReference>
<dbReference type="AlphaFoldDB" id="A0AAU9IY59"/>
<dbReference type="SUPFAM" id="SSF52540">
    <property type="entry name" value="P-loop containing nucleoside triphosphate hydrolases"/>
    <property type="match status" value="1"/>
</dbReference>
<dbReference type="NCBIfam" id="TIGR00231">
    <property type="entry name" value="small_GTP"/>
    <property type="match status" value="1"/>
</dbReference>
<evidence type="ECO:0000256" key="3">
    <source>
        <dbReference type="ARBA" id="ARBA00023134"/>
    </source>
</evidence>
<dbReference type="Gene3D" id="3.40.50.300">
    <property type="entry name" value="P-loop containing nucleotide triphosphate hydrolases"/>
    <property type="match status" value="1"/>
</dbReference>
<dbReference type="FunFam" id="3.40.50.300:FF:001072">
    <property type="entry name" value="Rab family GTPase"/>
    <property type="match status" value="1"/>
</dbReference>
<dbReference type="SMART" id="SM00174">
    <property type="entry name" value="RHO"/>
    <property type="match status" value="1"/>
</dbReference>
<dbReference type="PROSITE" id="PS51421">
    <property type="entry name" value="RAS"/>
    <property type="match status" value="1"/>
</dbReference>
<dbReference type="Pfam" id="PF00071">
    <property type="entry name" value="Ras"/>
    <property type="match status" value="1"/>
</dbReference>
<reference evidence="4" key="1">
    <citation type="submission" date="2021-09" db="EMBL/GenBank/DDBJ databases">
        <authorList>
            <consortium name="AG Swart"/>
            <person name="Singh M."/>
            <person name="Singh A."/>
            <person name="Seah K."/>
            <person name="Emmerich C."/>
        </authorList>
    </citation>
    <scope>NUCLEOTIDE SEQUENCE</scope>
    <source>
        <strain evidence="4">ATCC30299</strain>
    </source>
</reference>
<comment type="similarity">
    <text evidence="1">Belongs to the small GTPase superfamily. Rab family.</text>
</comment>
<dbReference type="SMART" id="SM00173">
    <property type="entry name" value="RAS"/>
    <property type="match status" value="1"/>
</dbReference>
<dbReference type="InterPro" id="IPR001806">
    <property type="entry name" value="Small_GTPase"/>
</dbReference>